<feature type="transmembrane region" description="Helical" evidence="1">
    <location>
        <begin position="23"/>
        <end position="44"/>
    </location>
</feature>
<evidence type="ECO:0000256" key="1">
    <source>
        <dbReference type="SAM" id="Phobius"/>
    </source>
</evidence>
<reference evidence="2 3" key="1">
    <citation type="submission" date="2019-07" db="EMBL/GenBank/DDBJ databases">
        <title>Genomics analysis of Aphanomyces spp. identifies a new class of oomycete effector associated with host adaptation.</title>
        <authorList>
            <person name="Gaulin E."/>
        </authorList>
    </citation>
    <scope>NUCLEOTIDE SEQUENCE [LARGE SCALE GENOMIC DNA]</scope>
    <source>
        <strain evidence="2 3">ATCC 201684</strain>
    </source>
</reference>
<evidence type="ECO:0000313" key="3">
    <source>
        <dbReference type="Proteomes" id="UP000481153"/>
    </source>
</evidence>
<dbReference type="AlphaFoldDB" id="A0A6G0WXY7"/>
<protein>
    <recommendedName>
        <fullName evidence="4">Apple domain-containing protein</fullName>
    </recommendedName>
</protein>
<keyword evidence="1" id="KW-0812">Transmembrane</keyword>
<comment type="caution">
    <text evidence="2">The sequence shown here is derived from an EMBL/GenBank/DDBJ whole genome shotgun (WGS) entry which is preliminary data.</text>
</comment>
<evidence type="ECO:0008006" key="4">
    <source>
        <dbReference type="Google" id="ProtNLM"/>
    </source>
</evidence>
<dbReference type="VEuPathDB" id="FungiDB:AeMF1_003196"/>
<keyword evidence="1" id="KW-0472">Membrane</keyword>
<gene>
    <name evidence="2" type="ORF">Ae201684_010431</name>
</gene>
<dbReference type="EMBL" id="VJMJ01000132">
    <property type="protein sequence ID" value="KAF0732441.1"/>
    <property type="molecule type" value="Genomic_DNA"/>
</dbReference>
<evidence type="ECO:0000313" key="2">
    <source>
        <dbReference type="EMBL" id="KAF0732441.1"/>
    </source>
</evidence>
<name>A0A6G0WXY7_9STRA</name>
<accession>A0A6G0WXY7</accession>
<sequence>MKEILLEEYEVPPPPPSKRRRRFLWAFGIGVVVVVVLSLAVLLIPGHREVETSSAVGIDVVNGTAKLKYKCMNHTHWLPESNLNKVHSQTAAALANVDNPSNNVLVDSRTNTTVMFRGRVLSLQECAIMARAYNRSFFSWESGRQVCYLNDPTPSMELDIGTNYDSSDECFRMCNRTLQCAAMTFVDGECTFYRPTGNKATIQSGWILPPPAPNSTNASATITPPRPFSKALSVHFYVTAHQDDHELFLAKQLYASFRDPFTKVVFIYTTAGDANRTDGWWPAREVGTLASSKFFVDDFGYYTSSDRKDESIKIQGRSVQRVTMGNFVSYFMRISETGLNILLRNQSNNNVVLPLGTTAATSAGYSSSLDVQNVIQEILRNESAGIATVGAYTLEYATNGNDHELHKGTGLIATNAINAESRLAKCTSKTYLFGYETWLTAVNMQDPELSTQRRMWIALAAAIEGVYSKKDVWSNHAINLGRNYISRANVTKASCSV</sequence>
<keyword evidence="3" id="KW-1185">Reference proteome</keyword>
<dbReference type="Proteomes" id="UP000481153">
    <property type="component" value="Unassembled WGS sequence"/>
</dbReference>
<keyword evidence="1" id="KW-1133">Transmembrane helix</keyword>
<organism evidence="2 3">
    <name type="scientific">Aphanomyces euteiches</name>
    <dbReference type="NCBI Taxonomy" id="100861"/>
    <lineage>
        <taxon>Eukaryota</taxon>
        <taxon>Sar</taxon>
        <taxon>Stramenopiles</taxon>
        <taxon>Oomycota</taxon>
        <taxon>Saprolegniomycetes</taxon>
        <taxon>Saprolegniales</taxon>
        <taxon>Verrucalvaceae</taxon>
        <taxon>Aphanomyces</taxon>
    </lineage>
</organism>
<proteinExistence type="predicted"/>